<keyword evidence="6" id="KW-0862">Zinc</keyword>
<comment type="caution">
    <text evidence="11">The sequence shown here is derived from an EMBL/GenBank/DDBJ whole genome shotgun (WGS) entry which is preliminary data.</text>
</comment>
<evidence type="ECO:0000313" key="11">
    <source>
        <dbReference type="EMBL" id="GIY07952.1"/>
    </source>
</evidence>
<evidence type="ECO:0000256" key="6">
    <source>
        <dbReference type="ARBA" id="ARBA00022833"/>
    </source>
</evidence>
<keyword evidence="8" id="KW-0496">Mitochondrion</keyword>
<evidence type="ECO:0000259" key="9">
    <source>
        <dbReference type="Pfam" id="PF00675"/>
    </source>
</evidence>
<dbReference type="Proteomes" id="UP001054837">
    <property type="component" value="Unassembled WGS sequence"/>
</dbReference>
<dbReference type="GO" id="GO:0004222">
    <property type="term" value="F:metalloendopeptidase activity"/>
    <property type="evidence" value="ECO:0007669"/>
    <property type="project" value="TreeGrafter"/>
</dbReference>
<dbReference type="GO" id="GO:0046872">
    <property type="term" value="F:metal ion binding"/>
    <property type="evidence" value="ECO:0007669"/>
    <property type="project" value="UniProtKB-KW"/>
</dbReference>
<proteinExistence type="predicted"/>
<comment type="cofactor">
    <cofactor evidence="1">
        <name>Zn(2+)</name>
        <dbReference type="ChEBI" id="CHEBI:29105"/>
    </cofactor>
</comment>
<keyword evidence="12" id="KW-1185">Reference proteome</keyword>
<dbReference type="Pfam" id="PF00675">
    <property type="entry name" value="Peptidase_M16"/>
    <property type="match status" value="1"/>
</dbReference>
<dbReference type="FunFam" id="3.30.830.10:FF:000001">
    <property type="entry name" value="Mitochondrial-processing peptidase subunit beta, mitochondrial"/>
    <property type="match status" value="1"/>
</dbReference>
<dbReference type="InterPro" id="IPR050361">
    <property type="entry name" value="MPP/UQCRC_Complex"/>
</dbReference>
<organism evidence="11 12">
    <name type="scientific">Caerostris darwini</name>
    <dbReference type="NCBI Taxonomy" id="1538125"/>
    <lineage>
        <taxon>Eukaryota</taxon>
        <taxon>Metazoa</taxon>
        <taxon>Ecdysozoa</taxon>
        <taxon>Arthropoda</taxon>
        <taxon>Chelicerata</taxon>
        <taxon>Arachnida</taxon>
        <taxon>Araneae</taxon>
        <taxon>Araneomorphae</taxon>
        <taxon>Entelegynae</taxon>
        <taxon>Araneoidea</taxon>
        <taxon>Araneidae</taxon>
        <taxon>Caerostris</taxon>
    </lineage>
</organism>
<dbReference type="PANTHER" id="PTHR11851:SF149">
    <property type="entry name" value="GH01077P"/>
    <property type="match status" value="1"/>
</dbReference>
<protein>
    <submittedName>
        <fullName evidence="11">Mitochondrial-processing peptidase subunit beta</fullName>
    </submittedName>
</protein>
<evidence type="ECO:0000256" key="8">
    <source>
        <dbReference type="ARBA" id="ARBA00023128"/>
    </source>
</evidence>
<accession>A0AAV4QI74</accession>
<evidence type="ECO:0000256" key="5">
    <source>
        <dbReference type="ARBA" id="ARBA00022801"/>
    </source>
</evidence>
<dbReference type="GO" id="GO:0005739">
    <property type="term" value="C:mitochondrion"/>
    <property type="evidence" value="ECO:0007669"/>
    <property type="project" value="UniProtKB-SubCell"/>
</dbReference>
<evidence type="ECO:0000256" key="4">
    <source>
        <dbReference type="ARBA" id="ARBA00022723"/>
    </source>
</evidence>
<dbReference type="GO" id="GO:0006627">
    <property type="term" value="P:protein processing involved in protein targeting to mitochondrion"/>
    <property type="evidence" value="ECO:0007669"/>
    <property type="project" value="TreeGrafter"/>
</dbReference>
<dbReference type="Pfam" id="PF05193">
    <property type="entry name" value="Peptidase_M16_C"/>
    <property type="match status" value="1"/>
</dbReference>
<sequence length="474" mass="54075">MSAMNILKISSAFSSLFRPCSVRSAHQLSRATYAQTLLNLPETQVTVLENGFKVASEYSDSPSATVGLWIDAGSRYETDTTNGVANFFQHMAFKGTNNRTQKDLENEVANIGAQIQSYTDREETAFYARCLPRDLNKVVDILADVVTNSKLDDHQIEEERNVILRRLNEAESDHRLVTFDYLHLTAYQGTPLGRTVLGPTDNIKKISKEDLKFYVRNNFLAPRMALVGSGDFKHDELVKLAQKYFNSVPHTYTTEIPVIKPCRYTGSEIRDRDDWLPFAHVAVAVDTCGHDSPDIYALMLAKTIVGNWDKTFQNGAHTVNKLIHNIYKEKRCHSFESFHTLYRDTGLWGCYFVMDGLVLDDFMFNLQNEWMRLCFAITEMDLQIAKNMLRTDLIEKLSGTTQTCADIGRQVLHYGKRTPLSEVDEHIQSMTLKQLRAVCAKYLHDRCPAVAAYGPVEGMRDYNIVRANMYWIRV</sequence>
<evidence type="ECO:0000256" key="2">
    <source>
        <dbReference type="ARBA" id="ARBA00004173"/>
    </source>
</evidence>
<dbReference type="FunFam" id="3.30.830.10:FF:000008">
    <property type="entry name" value="Mitochondrial-processing peptidase subunit beta"/>
    <property type="match status" value="1"/>
</dbReference>
<evidence type="ECO:0000259" key="10">
    <source>
        <dbReference type="Pfam" id="PF05193"/>
    </source>
</evidence>
<dbReference type="InterPro" id="IPR007863">
    <property type="entry name" value="Peptidase_M16_C"/>
</dbReference>
<dbReference type="AlphaFoldDB" id="A0AAV4QI74"/>
<dbReference type="Gene3D" id="3.30.830.10">
    <property type="entry name" value="Metalloenzyme, LuxS/M16 peptidase-like"/>
    <property type="match status" value="2"/>
</dbReference>
<keyword evidence="3" id="KW-0645">Protease</keyword>
<evidence type="ECO:0000313" key="12">
    <source>
        <dbReference type="Proteomes" id="UP001054837"/>
    </source>
</evidence>
<dbReference type="SUPFAM" id="SSF63411">
    <property type="entry name" value="LuxS/MPP-like metallohydrolase"/>
    <property type="match status" value="2"/>
</dbReference>
<evidence type="ECO:0000256" key="3">
    <source>
        <dbReference type="ARBA" id="ARBA00022670"/>
    </source>
</evidence>
<keyword evidence="7" id="KW-0482">Metalloprotease</keyword>
<evidence type="ECO:0000256" key="7">
    <source>
        <dbReference type="ARBA" id="ARBA00023049"/>
    </source>
</evidence>
<dbReference type="PANTHER" id="PTHR11851">
    <property type="entry name" value="METALLOPROTEASE"/>
    <property type="match status" value="1"/>
</dbReference>
<reference evidence="11 12" key="1">
    <citation type="submission" date="2021-06" db="EMBL/GenBank/DDBJ databases">
        <title>Caerostris darwini draft genome.</title>
        <authorList>
            <person name="Kono N."/>
            <person name="Arakawa K."/>
        </authorList>
    </citation>
    <scope>NUCLEOTIDE SEQUENCE [LARGE SCALE GENOMIC DNA]</scope>
</reference>
<keyword evidence="4" id="KW-0479">Metal-binding</keyword>
<gene>
    <name evidence="11" type="primary">PMPCB</name>
    <name evidence="11" type="ORF">CDAR_56951</name>
</gene>
<keyword evidence="5" id="KW-0378">Hydrolase</keyword>
<dbReference type="EMBL" id="BPLQ01004421">
    <property type="protein sequence ID" value="GIY07952.1"/>
    <property type="molecule type" value="Genomic_DNA"/>
</dbReference>
<dbReference type="InterPro" id="IPR011765">
    <property type="entry name" value="Pept_M16_N"/>
</dbReference>
<feature type="domain" description="Peptidase M16 N-terminal" evidence="9">
    <location>
        <begin position="53"/>
        <end position="199"/>
    </location>
</feature>
<feature type="domain" description="Peptidase M16 C-terminal" evidence="10">
    <location>
        <begin position="205"/>
        <end position="389"/>
    </location>
</feature>
<evidence type="ECO:0000256" key="1">
    <source>
        <dbReference type="ARBA" id="ARBA00001947"/>
    </source>
</evidence>
<dbReference type="InterPro" id="IPR011249">
    <property type="entry name" value="Metalloenz_LuxS/M16"/>
</dbReference>
<name>A0AAV4QI74_9ARAC</name>
<comment type="subcellular location">
    <subcellularLocation>
        <location evidence="2">Mitochondrion</location>
    </subcellularLocation>
</comment>